<accession>A0A8J5MR76</accession>
<gene>
    <name evidence="5" type="primary">Glipr2-L1</name>
    <name evidence="5" type="ORF">Hamer_G007777</name>
</gene>
<dbReference type="PRINTS" id="PR00837">
    <property type="entry name" value="V5TPXLIKE"/>
</dbReference>
<feature type="transmembrane region" description="Helical" evidence="2">
    <location>
        <begin position="68"/>
        <end position="88"/>
    </location>
</feature>
<dbReference type="PANTHER" id="PTHR10334">
    <property type="entry name" value="CYSTEINE-RICH SECRETORY PROTEIN-RELATED"/>
    <property type="match status" value="1"/>
</dbReference>
<proteinExistence type="predicted"/>
<dbReference type="InterPro" id="IPR035940">
    <property type="entry name" value="CAP_sf"/>
</dbReference>
<dbReference type="InterPro" id="IPR001283">
    <property type="entry name" value="CRISP-related"/>
</dbReference>
<dbReference type="Pfam" id="PF00188">
    <property type="entry name" value="CAP"/>
    <property type="match status" value="2"/>
</dbReference>
<dbReference type="CDD" id="cd05382">
    <property type="entry name" value="CAP_GAPR1-like"/>
    <property type="match status" value="2"/>
</dbReference>
<dbReference type="InterPro" id="IPR034113">
    <property type="entry name" value="SCP_GAPR1-like"/>
</dbReference>
<name>A0A8J5MR76_HOMAM</name>
<organism evidence="5 6">
    <name type="scientific">Homarus americanus</name>
    <name type="common">American lobster</name>
    <dbReference type="NCBI Taxonomy" id="6706"/>
    <lineage>
        <taxon>Eukaryota</taxon>
        <taxon>Metazoa</taxon>
        <taxon>Ecdysozoa</taxon>
        <taxon>Arthropoda</taxon>
        <taxon>Crustacea</taxon>
        <taxon>Multicrustacea</taxon>
        <taxon>Malacostraca</taxon>
        <taxon>Eumalacostraca</taxon>
        <taxon>Eucarida</taxon>
        <taxon>Decapoda</taxon>
        <taxon>Pleocyemata</taxon>
        <taxon>Astacidea</taxon>
        <taxon>Nephropoidea</taxon>
        <taxon>Nephropidae</taxon>
        <taxon>Homarus</taxon>
    </lineage>
</organism>
<keyword evidence="2" id="KW-1133">Transmembrane helix</keyword>
<feature type="chain" id="PRO_5035313607" evidence="3">
    <location>
        <begin position="41"/>
        <end position="398"/>
    </location>
</feature>
<keyword evidence="3" id="KW-0732">Signal</keyword>
<feature type="domain" description="SCP" evidence="4">
    <location>
        <begin position="253"/>
        <end position="388"/>
    </location>
</feature>
<feature type="region of interest" description="Disordered" evidence="1">
    <location>
        <begin position="219"/>
        <end position="253"/>
    </location>
</feature>
<dbReference type="SUPFAM" id="SSF55797">
    <property type="entry name" value="PR-1-like"/>
    <property type="match status" value="2"/>
</dbReference>
<evidence type="ECO:0000256" key="2">
    <source>
        <dbReference type="SAM" id="Phobius"/>
    </source>
</evidence>
<dbReference type="AlphaFoldDB" id="A0A8J5MR76"/>
<evidence type="ECO:0000313" key="5">
    <source>
        <dbReference type="EMBL" id="KAG7160988.1"/>
    </source>
</evidence>
<evidence type="ECO:0000313" key="6">
    <source>
        <dbReference type="Proteomes" id="UP000747542"/>
    </source>
</evidence>
<feature type="domain" description="SCP" evidence="4">
    <location>
        <begin position="65"/>
        <end position="209"/>
    </location>
</feature>
<keyword evidence="6" id="KW-1185">Reference proteome</keyword>
<comment type="caution">
    <text evidence="5">The sequence shown here is derived from an EMBL/GenBank/DDBJ whole genome shotgun (WGS) entry which is preliminary data.</text>
</comment>
<dbReference type="PROSITE" id="PS01009">
    <property type="entry name" value="CRISP_1"/>
    <property type="match status" value="2"/>
</dbReference>
<dbReference type="GO" id="GO:0005576">
    <property type="term" value="C:extracellular region"/>
    <property type="evidence" value="ECO:0007669"/>
    <property type="project" value="InterPro"/>
</dbReference>
<feature type="compositionally biased region" description="Polar residues" evidence="1">
    <location>
        <begin position="224"/>
        <end position="233"/>
    </location>
</feature>
<dbReference type="Gene3D" id="3.40.33.10">
    <property type="entry name" value="CAP"/>
    <property type="match status" value="2"/>
</dbReference>
<dbReference type="InterPro" id="IPR014044">
    <property type="entry name" value="CAP_dom"/>
</dbReference>
<evidence type="ECO:0000256" key="1">
    <source>
        <dbReference type="SAM" id="MobiDB-lite"/>
    </source>
</evidence>
<dbReference type="Proteomes" id="UP000747542">
    <property type="component" value="Unassembled WGS sequence"/>
</dbReference>
<dbReference type="FunFam" id="3.40.33.10:FF:000002">
    <property type="entry name" value="Golgi-associated plant pathogenesis-related protein 1"/>
    <property type="match status" value="1"/>
</dbReference>
<feature type="signal peptide" evidence="3">
    <location>
        <begin position="1"/>
        <end position="40"/>
    </location>
</feature>
<evidence type="ECO:0000259" key="4">
    <source>
        <dbReference type="SMART" id="SM00198"/>
    </source>
</evidence>
<keyword evidence="2" id="KW-0812">Transmembrane</keyword>
<dbReference type="EMBL" id="JAHLQT010030594">
    <property type="protein sequence ID" value="KAG7160988.1"/>
    <property type="molecule type" value="Genomic_DNA"/>
</dbReference>
<evidence type="ECO:0000256" key="3">
    <source>
        <dbReference type="SAM" id="SignalP"/>
    </source>
</evidence>
<sequence>MATPFILWPLSPSYWRISPSCGHLLLSLVIHVLLWSSSSSCGHPRPPVTIHVLLWSSSSSCGHPRPPVTILTLLWFLFSTMATFALLWPSRPRHHLQMNKYAKEWAKKLAVNEKMSNNPDSKYGENLYSVTSNTNNFKVKSDEVVDKWYGEHKEHKFGEEPKGTLLKSGHFSQMVWKDTKQMGVGKARNAAGTKVFVVANFDPQGNWMGQFADQVPPVGGFPKSATSGRTSLFSSKTKKSSTSDSDSSSDEDDFAKDCLKAHNDLRKKHGAPPLKLSKKLSKYAQEWATTIAKKDVLQHRQNNSYGENLYCAWSSNPNHKIKGHEAVDSWYEEIKDFTFGREPSDLRAGHFTQVVWEDSKELGVATARNKSGKIYVVANYSPAGNFVGSFATKVPRLK</sequence>
<protein>
    <submittedName>
        <fullName evidence="5">Golgi-associated plant pathogenesis-related protein 1-like 1</fullName>
    </submittedName>
</protein>
<keyword evidence="2" id="KW-0472">Membrane</keyword>
<dbReference type="SMART" id="SM00198">
    <property type="entry name" value="SCP"/>
    <property type="match status" value="2"/>
</dbReference>
<reference evidence="5" key="1">
    <citation type="journal article" date="2021" name="Sci. Adv.">
        <title>The American lobster genome reveals insights on longevity, neural, and immune adaptations.</title>
        <authorList>
            <person name="Polinski J.M."/>
            <person name="Zimin A.V."/>
            <person name="Clark K.F."/>
            <person name="Kohn A.B."/>
            <person name="Sadowski N."/>
            <person name="Timp W."/>
            <person name="Ptitsyn A."/>
            <person name="Khanna P."/>
            <person name="Romanova D.Y."/>
            <person name="Williams P."/>
            <person name="Greenwood S.J."/>
            <person name="Moroz L.L."/>
            <person name="Walt D.R."/>
            <person name="Bodnar A.G."/>
        </authorList>
    </citation>
    <scope>NUCLEOTIDE SEQUENCE</scope>
    <source>
        <strain evidence="5">GMGI-L3</strain>
    </source>
</reference>
<dbReference type="InterPro" id="IPR018244">
    <property type="entry name" value="Allrgn_V5/Tpx1_CS"/>
</dbReference>